<evidence type="ECO:0000256" key="1">
    <source>
        <dbReference type="SAM" id="MobiDB-lite"/>
    </source>
</evidence>
<dbReference type="eggNOG" id="arCOG04478">
    <property type="taxonomic scope" value="Archaea"/>
</dbReference>
<sequence>MERRAFLERSGAAGLALSLPGGLAASRPSAAVTRQSAGYEPLGRVSIDNAAEAVVGDDGETAYVAATTGFVTVDVSDPAEPTVLAEERGVEIDGSPLTNLLDLAVDGDRLVVAGPAQSVSPVGSGDQYLGVRCYDVSDPAAPVPTGAYETGYHVHNCYLEDELLFVPANTGDRNPLVILDVGGDEITRLGYWSLLDHEPGWRDIYWLARYLHDIYVHDDIAYLPYWNAGTYLVDVSDPTDPSYVSHVRTTSLADQRQIDDPLKAVYGLPGNDHYAMVDDAGDLLAVGREAWATGGSDPDRPGGIDLYDVSDPARPTRRGSIDPPRTIDESRRGGMWTTSHNFELRDGHLYSSWYRAGVKIHDVSDPTAPERIAWWRDPERTGFWTARVVDPGETFLASSTEAIPNASIDGALYTFPIEAGEQADPPSLQAPENWGDDDTDAAGNGTDTGGDRDSGGNGTEDADDSIPGFTGIAGLVGGGVALERLRRRGNVQD</sequence>
<dbReference type="eggNOG" id="arCOG02565">
    <property type="taxonomic scope" value="Archaea"/>
</dbReference>
<reference evidence="2 3" key="1">
    <citation type="journal article" date="2014" name="PLoS Genet.">
        <title>Phylogenetically driven sequencing of extremely halophilic archaea reveals strategies for static and dynamic osmo-response.</title>
        <authorList>
            <person name="Becker E.A."/>
            <person name="Seitzer P.M."/>
            <person name="Tritt A."/>
            <person name="Larsen D."/>
            <person name="Krusor M."/>
            <person name="Yao A.I."/>
            <person name="Wu D."/>
            <person name="Madern D."/>
            <person name="Eisen J.A."/>
            <person name="Darling A.E."/>
            <person name="Facciotti M.T."/>
        </authorList>
    </citation>
    <scope>NUCLEOTIDE SEQUENCE [LARGE SCALE GENOMIC DNA]</scope>
    <source>
        <strain evidence="2 3">DSM 3751</strain>
    </source>
</reference>
<evidence type="ECO:0000313" key="3">
    <source>
        <dbReference type="Proteomes" id="UP000011618"/>
    </source>
</evidence>
<feature type="region of interest" description="Disordered" evidence="1">
    <location>
        <begin position="294"/>
        <end position="333"/>
    </location>
</feature>
<dbReference type="PATRIC" id="fig|1227495.3.peg.2277"/>
<comment type="caution">
    <text evidence="2">The sequence shown here is derived from an EMBL/GenBank/DDBJ whole genome shotgun (WGS) entry which is preliminary data.</text>
</comment>
<protein>
    <submittedName>
        <fullName evidence="2">LVIVD repeat-containing protein</fullName>
    </submittedName>
</protein>
<dbReference type="PROSITE" id="PS51318">
    <property type="entry name" value="TAT"/>
    <property type="match status" value="1"/>
</dbReference>
<dbReference type="InterPro" id="IPR013211">
    <property type="entry name" value="LVIVD"/>
</dbReference>
<evidence type="ECO:0000313" key="2">
    <source>
        <dbReference type="EMBL" id="ELY76434.1"/>
    </source>
</evidence>
<name>L9YQN9_9EURY</name>
<proteinExistence type="predicted"/>
<dbReference type="RefSeq" id="WP_006185840.1">
    <property type="nucleotide sequence ID" value="NZ_AOII01000071.1"/>
</dbReference>
<feature type="region of interest" description="Disordered" evidence="1">
    <location>
        <begin position="421"/>
        <end position="470"/>
    </location>
</feature>
<dbReference type="InterPro" id="IPR006311">
    <property type="entry name" value="TAT_signal"/>
</dbReference>
<dbReference type="AlphaFoldDB" id="L9YQN9"/>
<gene>
    <name evidence="2" type="ORF">C487_11404</name>
</gene>
<dbReference type="EMBL" id="AOII01000071">
    <property type="protein sequence ID" value="ELY76434.1"/>
    <property type="molecule type" value="Genomic_DNA"/>
</dbReference>
<accession>L9YQN9</accession>
<dbReference type="OrthoDB" id="134269at2157"/>
<organism evidence="2 3">
    <name type="scientific">Natrinema pallidum DSM 3751</name>
    <dbReference type="NCBI Taxonomy" id="1227495"/>
    <lineage>
        <taxon>Archaea</taxon>
        <taxon>Methanobacteriati</taxon>
        <taxon>Methanobacteriota</taxon>
        <taxon>Stenosarchaea group</taxon>
        <taxon>Halobacteria</taxon>
        <taxon>Halobacteriales</taxon>
        <taxon>Natrialbaceae</taxon>
        <taxon>Natrinema</taxon>
    </lineage>
</organism>
<dbReference type="Pfam" id="PF08309">
    <property type="entry name" value="LVIVD"/>
    <property type="match status" value="2"/>
</dbReference>
<dbReference type="Proteomes" id="UP000011618">
    <property type="component" value="Unassembled WGS sequence"/>
</dbReference>